<accession>A0A4P6ETY9</accession>
<keyword evidence="1" id="KW-0808">Transferase</keyword>
<dbReference type="Pfam" id="PF13692">
    <property type="entry name" value="Glyco_trans_1_4"/>
    <property type="match status" value="1"/>
</dbReference>
<dbReference type="Proteomes" id="UP000293568">
    <property type="component" value="Chromosome"/>
</dbReference>
<dbReference type="Gene3D" id="3.40.50.2000">
    <property type="entry name" value="Glycogen Phosphorylase B"/>
    <property type="match status" value="1"/>
</dbReference>
<dbReference type="PANTHER" id="PTHR46656">
    <property type="entry name" value="PUTATIVE-RELATED"/>
    <property type="match status" value="1"/>
</dbReference>
<dbReference type="SUPFAM" id="SSF53756">
    <property type="entry name" value="UDP-Glycosyltransferase/glycogen phosphorylase"/>
    <property type="match status" value="1"/>
</dbReference>
<dbReference type="AlphaFoldDB" id="A0A4P6ETY9"/>
<dbReference type="EMBL" id="CP035492">
    <property type="protein sequence ID" value="QAY65543.1"/>
    <property type="molecule type" value="Genomic_DNA"/>
</dbReference>
<sequence length="358" mass="40916">MDVLLEGMFYNGYGFAEDNRFLLHALDKAGCRVKIIPRDASSKHSALNEEEIRYIERFEQTVLQHNDIYICNYMGSFITRKPQFRINIARTGFETDRIPDFWLPKLNAFDEIWVFSSFNKQTFAGAGITANLKVIPSYCAWADQVLPEPPASTGGPFTFLSVFDWSDRKGYDILIKAYIEEFTSQDPVSLIIKTTDGHDAAIAAVKEWIAAIPDAPEIRIVNRIVPTDELIQLYQSSDAFVLPTRGEGWGRPVMEAMILGLPVIVTNWSGPTDFITENNAYPIQVEQLTTIHDHIYLFNGHRWAEPSLTDLRKHMRQVYSRPELAKEKGKQARKDITDRYGKDQMIGLIAKEVEKFKI</sequence>
<organism evidence="1 2">
    <name type="scientific">Paenibacillus protaetiae</name>
    <dbReference type="NCBI Taxonomy" id="2509456"/>
    <lineage>
        <taxon>Bacteria</taxon>
        <taxon>Bacillati</taxon>
        <taxon>Bacillota</taxon>
        <taxon>Bacilli</taxon>
        <taxon>Bacillales</taxon>
        <taxon>Paenibacillaceae</taxon>
        <taxon>Paenibacillus</taxon>
    </lineage>
</organism>
<evidence type="ECO:0000313" key="1">
    <source>
        <dbReference type="EMBL" id="QAY65543.1"/>
    </source>
</evidence>
<name>A0A4P6ETY9_9BACL</name>
<keyword evidence="2" id="KW-1185">Reference proteome</keyword>
<dbReference type="OrthoDB" id="440232at2"/>
<dbReference type="CDD" id="cd03801">
    <property type="entry name" value="GT4_PimA-like"/>
    <property type="match status" value="1"/>
</dbReference>
<gene>
    <name evidence="1" type="ORF">ET464_03255</name>
</gene>
<dbReference type="KEGG" id="pprt:ET464_03255"/>
<evidence type="ECO:0000313" key="2">
    <source>
        <dbReference type="Proteomes" id="UP000293568"/>
    </source>
</evidence>
<dbReference type="RefSeq" id="WP_129438210.1">
    <property type="nucleotide sequence ID" value="NZ_CP035492.1"/>
</dbReference>
<protein>
    <submittedName>
        <fullName evidence="1">Glycosyltransferase</fullName>
    </submittedName>
</protein>
<dbReference type="GO" id="GO:0016740">
    <property type="term" value="F:transferase activity"/>
    <property type="evidence" value="ECO:0007669"/>
    <property type="project" value="UniProtKB-KW"/>
</dbReference>
<reference evidence="1 2" key="1">
    <citation type="submission" date="2019-01" db="EMBL/GenBank/DDBJ databases">
        <title>Genome sequencing of strain FW100M-2.</title>
        <authorList>
            <person name="Heo J."/>
            <person name="Kim S.-J."/>
            <person name="Kim J.-S."/>
            <person name="Hong S.-B."/>
            <person name="Kwon S.-W."/>
        </authorList>
    </citation>
    <scope>NUCLEOTIDE SEQUENCE [LARGE SCALE GENOMIC DNA]</scope>
    <source>
        <strain evidence="1 2">FW100M-2</strain>
    </source>
</reference>
<dbReference type="PANTHER" id="PTHR46656:SF3">
    <property type="entry name" value="PUTATIVE-RELATED"/>
    <property type="match status" value="1"/>
</dbReference>
<proteinExistence type="predicted"/>